<organism evidence="7 8">
    <name type="scientific">Chara braunii</name>
    <name type="common">Braun's stonewort</name>
    <dbReference type="NCBI Taxonomy" id="69332"/>
    <lineage>
        <taxon>Eukaryota</taxon>
        <taxon>Viridiplantae</taxon>
        <taxon>Streptophyta</taxon>
        <taxon>Charophyceae</taxon>
        <taxon>Charales</taxon>
        <taxon>Characeae</taxon>
        <taxon>Chara</taxon>
    </lineage>
</organism>
<gene>
    <name evidence="7" type="ORF">CBR_g37526</name>
</gene>
<evidence type="ECO:0000256" key="4">
    <source>
        <dbReference type="ARBA" id="ARBA00022989"/>
    </source>
</evidence>
<protein>
    <recommendedName>
        <fullName evidence="9">Oligosaccharyltransferase complex subunit</fullName>
    </recommendedName>
</protein>
<evidence type="ECO:0000256" key="6">
    <source>
        <dbReference type="SAM" id="Phobius"/>
    </source>
</evidence>
<dbReference type="EMBL" id="BFEA01000449">
    <property type="protein sequence ID" value="GBG83725.1"/>
    <property type="molecule type" value="Genomic_DNA"/>
</dbReference>
<dbReference type="OrthoDB" id="10256333at2759"/>
<evidence type="ECO:0000313" key="7">
    <source>
        <dbReference type="EMBL" id="GBG83725.1"/>
    </source>
</evidence>
<dbReference type="Gramene" id="GBG83725">
    <property type="protein sequence ID" value="GBG83725"/>
    <property type="gene ID" value="CBR_g37526"/>
</dbReference>
<accession>A0A388LNB1</accession>
<dbReference type="AlphaFoldDB" id="A0A388LNB1"/>
<comment type="subcellular location">
    <subcellularLocation>
        <location evidence="1">Membrane</location>
        <topology evidence="1">Multi-pass membrane protein</topology>
    </subcellularLocation>
</comment>
<dbReference type="PANTHER" id="PTHR13160">
    <property type="entry name" value="OLIGOSACCHARYLTRANSFERASE COMPLEX SUBUNIT OSTC"/>
    <property type="match status" value="1"/>
</dbReference>
<proteinExistence type="inferred from homology"/>
<evidence type="ECO:0000256" key="1">
    <source>
        <dbReference type="ARBA" id="ARBA00004141"/>
    </source>
</evidence>
<name>A0A388LNB1_CHABU</name>
<reference evidence="7 8" key="1">
    <citation type="journal article" date="2018" name="Cell">
        <title>The Chara Genome: Secondary Complexity and Implications for Plant Terrestrialization.</title>
        <authorList>
            <person name="Nishiyama T."/>
            <person name="Sakayama H."/>
            <person name="Vries J.D."/>
            <person name="Buschmann H."/>
            <person name="Saint-Marcoux D."/>
            <person name="Ullrich K.K."/>
            <person name="Haas F.B."/>
            <person name="Vanderstraeten L."/>
            <person name="Becker D."/>
            <person name="Lang D."/>
            <person name="Vosolsobe S."/>
            <person name="Rombauts S."/>
            <person name="Wilhelmsson P.K.I."/>
            <person name="Janitza P."/>
            <person name="Kern R."/>
            <person name="Heyl A."/>
            <person name="Rumpler F."/>
            <person name="Villalobos L.I.A.C."/>
            <person name="Clay J.M."/>
            <person name="Skokan R."/>
            <person name="Toyoda A."/>
            <person name="Suzuki Y."/>
            <person name="Kagoshima H."/>
            <person name="Schijlen E."/>
            <person name="Tajeshwar N."/>
            <person name="Catarino B."/>
            <person name="Hetherington A.J."/>
            <person name="Saltykova A."/>
            <person name="Bonnot C."/>
            <person name="Breuninger H."/>
            <person name="Symeonidi A."/>
            <person name="Radhakrishnan G.V."/>
            <person name="Van Nieuwerburgh F."/>
            <person name="Deforce D."/>
            <person name="Chang C."/>
            <person name="Karol K.G."/>
            <person name="Hedrich R."/>
            <person name="Ulvskov P."/>
            <person name="Glockner G."/>
            <person name="Delwiche C.F."/>
            <person name="Petrasek J."/>
            <person name="Van de Peer Y."/>
            <person name="Friml J."/>
            <person name="Beilby M."/>
            <person name="Dolan L."/>
            <person name="Kohara Y."/>
            <person name="Sugano S."/>
            <person name="Fujiyama A."/>
            <person name="Delaux P.-M."/>
            <person name="Quint M."/>
            <person name="TheiBen G."/>
            <person name="Hagemann M."/>
            <person name="Harholt J."/>
            <person name="Dunand C."/>
            <person name="Zachgo S."/>
            <person name="Langdale J."/>
            <person name="Maumus F."/>
            <person name="Straeten D.V.D."/>
            <person name="Gould S.B."/>
            <person name="Rensing S.A."/>
        </authorList>
    </citation>
    <scope>NUCLEOTIDE SEQUENCE [LARGE SCALE GENOMIC DNA]</scope>
    <source>
        <strain evidence="7 8">S276</strain>
    </source>
</reference>
<dbReference type="PANTHER" id="PTHR13160:SF4">
    <property type="entry name" value="OLIGOSACCHARYLTRANSFERASE COMPLEX SUBUNIT OSTC"/>
    <property type="match status" value="1"/>
</dbReference>
<keyword evidence="3 6" id="KW-0812">Transmembrane</keyword>
<dbReference type="InterPro" id="IPR021149">
    <property type="entry name" value="OligosaccharylTrfase_OST3/OST6"/>
</dbReference>
<dbReference type="InterPro" id="IPR042416">
    <property type="entry name" value="OSTC"/>
</dbReference>
<dbReference type="GO" id="GO:0008250">
    <property type="term" value="C:oligosaccharyltransferase complex"/>
    <property type="evidence" value="ECO:0007669"/>
    <property type="project" value="InterPro"/>
</dbReference>
<keyword evidence="4 6" id="KW-1133">Transmembrane helix</keyword>
<keyword evidence="8" id="KW-1185">Reference proteome</keyword>
<dbReference type="STRING" id="69332.A0A388LNB1"/>
<dbReference type="Proteomes" id="UP000265515">
    <property type="component" value="Unassembled WGS sequence"/>
</dbReference>
<evidence type="ECO:0000256" key="2">
    <source>
        <dbReference type="ARBA" id="ARBA00009376"/>
    </source>
</evidence>
<evidence type="ECO:0008006" key="9">
    <source>
        <dbReference type="Google" id="ProtNLM"/>
    </source>
</evidence>
<feature type="transmembrane region" description="Helical" evidence="6">
    <location>
        <begin position="87"/>
        <end position="108"/>
    </location>
</feature>
<sequence>MDPVFPIISRVPYAALRPPKLKLRIPQISLPSAGAVYGLVLISYFLVVSGIVYDIIQEPPGIGSRQDPITGAVKPVVFLPHRVNGQYIIEGLASGFMFVLGGLSIILLDWSCDKTRAKNVRLSFILSGASFLVISYAMSMLFLRYKIPGYLR</sequence>
<keyword evidence="5 6" id="KW-0472">Membrane</keyword>
<evidence type="ECO:0000256" key="5">
    <source>
        <dbReference type="ARBA" id="ARBA00023136"/>
    </source>
</evidence>
<comment type="similarity">
    <text evidence="2">Belongs to the OSTC family.</text>
</comment>
<evidence type="ECO:0000313" key="8">
    <source>
        <dbReference type="Proteomes" id="UP000265515"/>
    </source>
</evidence>
<feature type="transmembrane region" description="Helical" evidence="6">
    <location>
        <begin position="35"/>
        <end position="56"/>
    </location>
</feature>
<comment type="caution">
    <text evidence="7">The sequence shown here is derived from an EMBL/GenBank/DDBJ whole genome shotgun (WGS) entry which is preliminary data.</text>
</comment>
<dbReference type="OMA" id="CWIFMRM"/>
<dbReference type="Pfam" id="PF04756">
    <property type="entry name" value="OST3_OST6"/>
    <property type="match status" value="1"/>
</dbReference>
<feature type="transmembrane region" description="Helical" evidence="6">
    <location>
        <begin position="120"/>
        <end position="143"/>
    </location>
</feature>
<evidence type="ECO:0000256" key="3">
    <source>
        <dbReference type="ARBA" id="ARBA00022692"/>
    </source>
</evidence>